<dbReference type="eggNOG" id="COG1487">
    <property type="taxonomic scope" value="Bacteria"/>
</dbReference>
<dbReference type="SUPFAM" id="SSF88723">
    <property type="entry name" value="PIN domain-like"/>
    <property type="match status" value="1"/>
</dbReference>
<dbReference type="AlphaFoldDB" id="K0PZL7"/>
<sequence>MLPLKAICGRYGPMPPFLNGGFAPQATSIWIDHFRYGDAELRRIIEDDRLLCHPSVIGELSLGSLRDRGSVIAFLAAQRGAVVATHDEVMTMIDRYGIFSMGIGYTDAHLLASVRLEQKATLWTRDKRLRTAAEKAGVSLHIPADEPH</sequence>
<dbReference type="Proteomes" id="UP000009319">
    <property type="component" value="Unassembled WGS sequence"/>
</dbReference>
<feature type="domain" description="PIN" evidence="1">
    <location>
        <begin position="27"/>
        <end position="134"/>
    </location>
</feature>
<comment type="caution">
    <text evidence="2">The sequence shown here is derived from an EMBL/GenBank/DDBJ whole genome shotgun (WGS) entry which is preliminary data.</text>
</comment>
<dbReference type="Pfam" id="PF01850">
    <property type="entry name" value="PIN"/>
    <property type="match status" value="1"/>
</dbReference>
<organism evidence="2 3">
    <name type="scientific">Rhizobium mesoamericanum STM3625</name>
    <dbReference type="NCBI Taxonomy" id="1211777"/>
    <lineage>
        <taxon>Bacteria</taxon>
        <taxon>Pseudomonadati</taxon>
        <taxon>Pseudomonadota</taxon>
        <taxon>Alphaproteobacteria</taxon>
        <taxon>Hyphomicrobiales</taxon>
        <taxon>Rhizobiaceae</taxon>
        <taxon>Rhizobium/Agrobacterium group</taxon>
        <taxon>Rhizobium</taxon>
    </lineage>
</organism>
<dbReference type="CDD" id="cd09854">
    <property type="entry name" value="PIN_VapC-like"/>
    <property type="match status" value="1"/>
</dbReference>
<keyword evidence="3" id="KW-1185">Reference proteome</keyword>
<dbReference type="HOGENOM" id="CLU_147393_0_0_5"/>
<name>K0PZL7_9HYPH</name>
<evidence type="ECO:0000313" key="3">
    <source>
        <dbReference type="Proteomes" id="UP000009319"/>
    </source>
</evidence>
<evidence type="ECO:0000259" key="1">
    <source>
        <dbReference type="Pfam" id="PF01850"/>
    </source>
</evidence>
<dbReference type="EMBL" id="CANI01000028">
    <property type="protein sequence ID" value="CCM77275.1"/>
    <property type="molecule type" value="Genomic_DNA"/>
</dbReference>
<dbReference type="InterPro" id="IPR029060">
    <property type="entry name" value="PIN-like_dom_sf"/>
</dbReference>
<reference evidence="2 3" key="1">
    <citation type="journal article" date="2013" name="Genome Announc.">
        <title>Draft Genome Sequence of Rhizobium mesoamericanum STM3625, a Nitrogen-Fixing Symbiont of Mimosa pudica Isolated in French Guiana (South America).</title>
        <authorList>
            <person name="Moulin L."/>
            <person name="Mornico D."/>
            <person name="Melkonian R."/>
            <person name="Klonowska A."/>
        </authorList>
    </citation>
    <scope>NUCLEOTIDE SEQUENCE [LARGE SCALE GENOMIC DNA]</scope>
    <source>
        <strain evidence="2 3">STM3625</strain>
    </source>
</reference>
<evidence type="ECO:0000313" key="2">
    <source>
        <dbReference type="EMBL" id="CCM77275.1"/>
    </source>
</evidence>
<proteinExistence type="predicted"/>
<gene>
    <name evidence="2" type="ORF">BN77_4335</name>
</gene>
<dbReference type="STRING" id="1211777.BN77_4335"/>
<accession>K0PZL7</accession>
<protein>
    <submittedName>
        <fullName evidence="2">PilT protein domain protein (Modular protein)</fullName>
    </submittedName>
</protein>
<dbReference type="InterPro" id="IPR002716">
    <property type="entry name" value="PIN_dom"/>
</dbReference>